<reference evidence="1" key="1">
    <citation type="submission" date="2012-06" db="EMBL/GenBank/DDBJ databases">
        <title>Short 5' UTR of Entamoeba genes.</title>
        <authorList>
            <person name="Hiranuka K."/>
            <person name="Kumagai M."/>
            <person name="Wakaguri H."/>
            <person name="Suzuki Y."/>
            <person name="Sugano S."/>
            <person name="Watanabe J."/>
            <person name="Makioka A."/>
        </authorList>
    </citation>
    <scope>NUCLEOTIDE SEQUENCE</scope>
    <source>
        <strain evidence="1">IP1</strain>
    </source>
</reference>
<dbReference type="EMBL" id="AK422364">
    <property type="protein sequence ID" value="BAN40847.1"/>
    <property type="molecule type" value="mRNA"/>
</dbReference>
<evidence type="ECO:0000313" key="1">
    <source>
        <dbReference type="EMBL" id="BAN40847.1"/>
    </source>
</evidence>
<evidence type="ECO:0008006" key="2">
    <source>
        <dbReference type="Google" id="ProtNLM"/>
    </source>
</evidence>
<name>S0B4U2_ENTIV</name>
<proteinExistence type="evidence at transcript level"/>
<dbReference type="SUPFAM" id="SSF53335">
    <property type="entry name" value="S-adenosyl-L-methionine-dependent methyltransferases"/>
    <property type="match status" value="1"/>
</dbReference>
<dbReference type="AlphaFoldDB" id="S0B4U2"/>
<dbReference type="Gene3D" id="3.40.50.150">
    <property type="entry name" value="Vaccinia Virus protein VP39"/>
    <property type="match status" value="1"/>
</dbReference>
<protein>
    <recommendedName>
        <fullName evidence="2">Spermidine synthase</fullName>
    </recommendedName>
</protein>
<dbReference type="VEuPathDB" id="AmoebaDB:EIN_055350"/>
<dbReference type="InterPro" id="IPR029063">
    <property type="entry name" value="SAM-dependent_MTases_sf"/>
</dbReference>
<dbReference type="OMA" id="IKIHFNK"/>
<organism evidence="1">
    <name type="scientific">Entamoeba invadens</name>
    <dbReference type="NCBI Taxonomy" id="33085"/>
    <lineage>
        <taxon>Eukaryota</taxon>
        <taxon>Amoebozoa</taxon>
        <taxon>Evosea</taxon>
        <taxon>Archamoebae</taxon>
        <taxon>Mastigamoebida</taxon>
        <taxon>Entamoebidae</taxon>
        <taxon>Entamoeba</taxon>
    </lineage>
</organism>
<sequence length="392" mass="43925">MGLIHNLSESEISVIVPGRVMSTPIYITGCQTPKYLIDIVDLDVPNEEVGLAVVEQGKETDWVFCTHEGRVSLATDFKHRRLLIVSIDIHNSVSSVESIKSQLIAIKFALSHVKANKKVFIHINEENGVGFRKLLFEKQSKINGNIWVEDSYLNKEENLVSRKLMFSGDRSLIQSEAVLENGTINIVKSINNVLYFKAIILGVKLALLDKESDYDKTRSVLVIGGGANLLSVGIQRLVKNTSVTSVELDPVVAEAAQQCYNTENISTIIGDGIEIAKNNYSNCVVIDVDNKVNSDGIGAPPEIFISEDVIKMMKERLIGTNPFIVYNTVIRNEIAFKTVSSRIRKMFKRVYQWESESDLNVVFFCFVNDFDMKKDQDSLGDKQFCEELSELC</sequence>
<accession>S0B4U2</accession>